<proteinExistence type="predicted"/>
<dbReference type="PANTHER" id="PTHR33734">
    <property type="entry name" value="LYSM DOMAIN-CONTAINING GPI-ANCHORED PROTEIN 2"/>
    <property type="match status" value="1"/>
</dbReference>
<feature type="non-terminal residue" evidence="2">
    <location>
        <position position="1"/>
    </location>
</feature>
<organism evidence="2">
    <name type="scientific">uncultured Rubrobacteraceae bacterium</name>
    <dbReference type="NCBI Taxonomy" id="349277"/>
    <lineage>
        <taxon>Bacteria</taxon>
        <taxon>Bacillati</taxon>
        <taxon>Actinomycetota</taxon>
        <taxon>Rubrobacteria</taxon>
        <taxon>Rubrobacterales</taxon>
        <taxon>Rubrobacteraceae</taxon>
        <taxon>environmental samples</taxon>
    </lineage>
</organism>
<name>A0A6J4SFM7_9ACTN</name>
<dbReference type="Gene3D" id="2.40.40.10">
    <property type="entry name" value="RlpA-like domain"/>
    <property type="match status" value="1"/>
</dbReference>
<gene>
    <name evidence="2" type="ORF">AVDCRST_MAG12-2098</name>
</gene>
<accession>A0A6J4SFM7</accession>
<dbReference type="InterPro" id="IPR018392">
    <property type="entry name" value="LysM"/>
</dbReference>
<dbReference type="EMBL" id="CADCVK010000319">
    <property type="protein sequence ID" value="CAA9491122.1"/>
    <property type="molecule type" value="Genomic_DNA"/>
</dbReference>
<dbReference type="InterPro" id="IPR036908">
    <property type="entry name" value="RlpA-like_sf"/>
</dbReference>
<dbReference type="Pfam" id="PF01476">
    <property type="entry name" value="LysM"/>
    <property type="match status" value="1"/>
</dbReference>
<dbReference type="PANTHER" id="PTHR33734:SF22">
    <property type="entry name" value="MEMBRANE-BOUND LYTIC MUREIN TRANSGLYCOSYLASE D"/>
    <property type="match status" value="1"/>
</dbReference>
<dbReference type="InterPro" id="IPR036779">
    <property type="entry name" value="LysM_dom_sf"/>
</dbReference>
<dbReference type="CDD" id="cd00118">
    <property type="entry name" value="LysM"/>
    <property type="match status" value="1"/>
</dbReference>
<dbReference type="SMART" id="SM00257">
    <property type="entry name" value="LysM"/>
    <property type="match status" value="1"/>
</dbReference>
<sequence length="117" mass="12002">DRGPYSGGRELDLSQGAAEYLGLTAAGVDYVDYEVAGAAAYAEPEYEEPAYEEAEYVEAEYDDGSGGEAASGGSYVVQSGDTLSGIAAELGTSVDSLMAANGLTDPDMVYAGQTLAY</sequence>
<feature type="domain" description="LysM" evidence="1">
    <location>
        <begin position="73"/>
        <end position="117"/>
    </location>
</feature>
<evidence type="ECO:0000259" key="1">
    <source>
        <dbReference type="PROSITE" id="PS51782"/>
    </source>
</evidence>
<protein>
    <recommendedName>
        <fullName evidence="1">LysM domain-containing protein</fullName>
    </recommendedName>
</protein>
<dbReference type="PROSITE" id="PS51782">
    <property type="entry name" value="LYSM"/>
    <property type="match status" value="1"/>
</dbReference>
<evidence type="ECO:0000313" key="2">
    <source>
        <dbReference type="EMBL" id="CAA9491122.1"/>
    </source>
</evidence>
<reference evidence="2" key="1">
    <citation type="submission" date="2020-02" db="EMBL/GenBank/DDBJ databases">
        <authorList>
            <person name="Meier V. D."/>
        </authorList>
    </citation>
    <scope>NUCLEOTIDE SEQUENCE</scope>
    <source>
        <strain evidence="2">AVDCRST_MAG12</strain>
    </source>
</reference>
<dbReference type="AlphaFoldDB" id="A0A6J4SFM7"/>
<dbReference type="SUPFAM" id="SSF54106">
    <property type="entry name" value="LysM domain"/>
    <property type="match status" value="1"/>
</dbReference>
<dbReference type="Gene3D" id="3.10.350.10">
    <property type="entry name" value="LysM domain"/>
    <property type="match status" value="1"/>
</dbReference>